<protein>
    <submittedName>
        <fullName evidence="2">Uncharacterized protein</fullName>
    </submittedName>
</protein>
<sequence>MKFLERLFLSFSSFFPGLILFIFTINICPNVESLMMSLIKIFILISVMLVVAFVSLKYFEEKEISDTATIVSIQPVEHEIIPTYIGLFVIMLGLGSLSLIYQMFIVLFIFGIWFVLMEKSYYFNLIWLLKYRYYKTQDKIGNTYIIYSKRNDVKEVGKIQNLVRINNFTFLEKE</sequence>
<evidence type="ECO:0000313" key="3">
    <source>
        <dbReference type="Proteomes" id="UP000003316"/>
    </source>
</evidence>
<accession>E1LQV3</accession>
<feature type="transmembrane region" description="Helical" evidence="1">
    <location>
        <begin position="39"/>
        <end position="59"/>
    </location>
</feature>
<keyword evidence="1" id="KW-1133">Transmembrane helix</keyword>
<dbReference type="eggNOG" id="ENOG5030G6C">
    <property type="taxonomic scope" value="Bacteria"/>
</dbReference>
<feature type="transmembrane region" description="Helical" evidence="1">
    <location>
        <begin position="80"/>
        <end position="101"/>
    </location>
</feature>
<reference evidence="2 3" key="1">
    <citation type="submission" date="2010-09" db="EMBL/GenBank/DDBJ databases">
        <authorList>
            <person name="Daugherty S.C."/>
            <person name="Tallon L.J."/>
            <person name="Jones K.M."/>
            <person name="Liu X."/>
            <person name="Kilian M."/>
            <person name="Tettelin H."/>
        </authorList>
    </citation>
    <scope>NUCLEOTIDE SEQUENCE [LARGE SCALE GENOMIC DNA]</scope>
    <source>
        <strain evidence="2 3">SK597</strain>
    </source>
</reference>
<organism evidence="2 3">
    <name type="scientific">Streptococcus mitis SK597</name>
    <dbReference type="NCBI Taxonomy" id="585204"/>
    <lineage>
        <taxon>Bacteria</taxon>
        <taxon>Bacillati</taxon>
        <taxon>Bacillota</taxon>
        <taxon>Bacilli</taxon>
        <taxon>Lactobacillales</taxon>
        <taxon>Streptococcaceae</taxon>
        <taxon>Streptococcus</taxon>
        <taxon>Streptococcus mitis group</taxon>
    </lineage>
</organism>
<dbReference type="Proteomes" id="UP000003316">
    <property type="component" value="Unassembled WGS sequence"/>
</dbReference>
<gene>
    <name evidence="2" type="ORF">SMSK597_0359</name>
</gene>
<name>E1LQV3_STRMT</name>
<feature type="transmembrane region" description="Helical" evidence="1">
    <location>
        <begin position="107"/>
        <end position="129"/>
    </location>
</feature>
<evidence type="ECO:0000256" key="1">
    <source>
        <dbReference type="SAM" id="Phobius"/>
    </source>
</evidence>
<keyword evidence="1" id="KW-0812">Transmembrane</keyword>
<proteinExistence type="predicted"/>
<evidence type="ECO:0000313" key="2">
    <source>
        <dbReference type="EMBL" id="EFO01109.1"/>
    </source>
</evidence>
<dbReference type="AlphaFoldDB" id="E1LQV3"/>
<feature type="transmembrane region" description="Helical" evidence="1">
    <location>
        <begin position="7"/>
        <end position="27"/>
    </location>
</feature>
<keyword evidence="1" id="KW-0472">Membrane</keyword>
<dbReference type="EMBL" id="AEDV01000018">
    <property type="protein sequence ID" value="EFO01109.1"/>
    <property type="molecule type" value="Genomic_DNA"/>
</dbReference>
<comment type="caution">
    <text evidence="2">The sequence shown here is derived from an EMBL/GenBank/DDBJ whole genome shotgun (WGS) entry which is preliminary data.</text>
</comment>
<dbReference type="RefSeq" id="WP_000670199.1">
    <property type="nucleotide sequence ID" value="NZ_AEDV01000018.1"/>
</dbReference>